<protein>
    <submittedName>
        <fullName evidence="2">Uncharacterized protein</fullName>
    </submittedName>
</protein>
<dbReference type="Proteomes" id="UP000727490">
    <property type="component" value="Unassembled WGS sequence"/>
</dbReference>
<name>A0A951MEV7_9BACT</name>
<accession>A0A951MEV7</accession>
<proteinExistence type="predicted"/>
<evidence type="ECO:0000256" key="1">
    <source>
        <dbReference type="SAM" id="Phobius"/>
    </source>
</evidence>
<keyword evidence="1" id="KW-1133">Transmembrane helix</keyword>
<sequence length="68" mass="7574">MKQNLALGFALLVLVIGLFNFFKYVSDFELLSDYGKGYLSGSVIFILLGGILSFLIIRKKIQTAQTPE</sequence>
<keyword evidence="1" id="KW-0472">Membrane</keyword>
<dbReference type="AlphaFoldDB" id="A0A951MEV7"/>
<organism evidence="2 3">
    <name type="scientific">Arthrospiribacter ruber</name>
    <dbReference type="NCBI Taxonomy" id="2487934"/>
    <lineage>
        <taxon>Bacteria</taxon>
        <taxon>Pseudomonadati</taxon>
        <taxon>Bacteroidota</taxon>
        <taxon>Cytophagia</taxon>
        <taxon>Cytophagales</taxon>
        <taxon>Cyclobacteriaceae</taxon>
        <taxon>Arthrospiribacter</taxon>
    </lineage>
</organism>
<dbReference type="EMBL" id="RPHB01000008">
    <property type="protein sequence ID" value="MBW3469482.1"/>
    <property type="molecule type" value="Genomic_DNA"/>
</dbReference>
<keyword evidence="3" id="KW-1185">Reference proteome</keyword>
<comment type="caution">
    <text evidence="2">The sequence shown here is derived from an EMBL/GenBank/DDBJ whole genome shotgun (WGS) entry which is preliminary data.</text>
</comment>
<evidence type="ECO:0000313" key="2">
    <source>
        <dbReference type="EMBL" id="MBW3469482.1"/>
    </source>
</evidence>
<feature type="transmembrane region" description="Helical" evidence="1">
    <location>
        <begin position="37"/>
        <end position="57"/>
    </location>
</feature>
<evidence type="ECO:0000313" key="3">
    <source>
        <dbReference type="Proteomes" id="UP000727490"/>
    </source>
</evidence>
<gene>
    <name evidence="2" type="ORF">EGN73_16915</name>
</gene>
<keyword evidence="1" id="KW-0812">Transmembrane</keyword>
<dbReference type="RefSeq" id="WP_219292614.1">
    <property type="nucleotide sequence ID" value="NZ_RPHB01000008.1"/>
</dbReference>
<reference evidence="2 3" key="1">
    <citation type="journal article" date="2020" name="Syst. Appl. Microbiol.">
        <title>Arthrospiribacter ruber gen. nov., sp. nov., a novel bacterium isolated from Arthrospira cultures.</title>
        <authorList>
            <person name="Waleron M."/>
            <person name="Misztak A."/>
            <person name="Waleron M.M."/>
            <person name="Furmaniak M."/>
            <person name="Mrozik A."/>
            <person name="Waleron K."/>
        </authorList>
    </citation>
    <scope>NUCLEOTIDE SEQUENCE [LARGE SCALE GENOMIC DNA]</scope>
    <source>
        <strain evidence="2 3">DPMB0001</strain>
    </source>
</reference>